<accession>A0A0R2RKL1</accession>
<evidence type="ECO:0000313" key="2">
    <source>
        <dbReference type="EMBL" id="KRO63141.1"/>
    </source>
</evidence>
<dbReference type="PANTHER" id="PTHR12126">
    <property type="entry name" value="NADH-UBIQUINONE OXIDOREDUCTASE 39 KDA SUBUNIT-RELATED"/>
    <property type="match status" value="1"/>
</dbReference>
<dbReference type="Proteomes" id="UP000051269">
    <property type="component" value="Unassembled WGS sequence"/>
</dbReference>
<dbReference type="GO" id="GO:0044877">
    <property type="term" value="F:protein-containing complex binding"/>
    <property type="evidence" value="ECO:0007669"/>
    <property type="project" value="TreeGrafter"/>
</dbReference>
<organism evidence="2 3">
    <name type="scientific">Verrucomicrobia subdivision 6 bacterium BACL9 MAG-120507-bin52</name>
    <dbReference type="NCBI Taxonomy" id="1655590"/>
    <lineage>
        <taxon>Bacteria</taxon>
        <taxon>Pseudomonadati</taxon>
        <taxon>Verrucomicrobiota</taxon>
        <taxon>Verrucomicrobiia</taxon>
        <taxon>Verrucomicrobiales</taxon>
        <taxon>Verrucomicrobia subdivision 6</taxon>
    </lineage>
</organism>
<dbReference type="InterPro" id="IPR016040">
    <property type="entry name" value="NAD(P)-bd_dom"/>
</dbReference>
<evidence type="ECO:0000259" key="1">
    <source>
        <dbReference type="Pfam" id="PF13460"/>
    </source>
</evidence>
<feature type="domain" description="NAD(P)-binding" evidence="1">
    <location>
        <begin position="6"/>
        <end position="147"/>
    </location>
</feature>
<reference evidence="2 3" key="1">
    <citation type="submission" date="2015-10" db="EMBL/GenBank/DDBJ databases">
        <title>Metagenome-Assembled Genomes uncover a global brackish microbiome.</title>
        <authorList>
            <person name="Hugerth L.W."/>
            <person name="Larsson J."/>
            <person name="Alneberg J."/>
            <person name="Lindh M.V."/>
            <person name="Legrand C."/>
            <person name="Pinhassi J."/>
            <person name="Andersson A.F."/>
        </authorList>
    </citation>
    <scope>NUCLEOTIDE SEQUENCE [LARGE SCALE GENOMIC DNA]</scope>
    <source>
        <strain evidence="2">BACL18 MAG-120507-bin52</strain>
    </source>
</reference>
<gene>
    <name evidence="2" type="ORF">ABR82_02665</name>
</gene>
<comment type="caution">
    <text evidence="2">The sequence shown here is derived from an EMBL/GenBank/DDBJ whole genome shotgun (WGS) entry which is preliminary data.</text>
</comment>
<dbReference type="Gene3D" id="3.40.50.720">
    <property type="entry name" value="NAD(P)-binding Rossmann-like Domain"/>
    <property type="match status" value="1"/>
</dbReference>
<sequence length="331" mass="35367">MIVVTGGTGFVGREICRALRAEGLPVRAVSRTPSTALPPGIEFFPADITQPDSLRHAFHHAQAVIHTVGIIRESSSQTFSQVHLEGTAHVVAAARAASVPRYLHLSALGTRPLAASRYHQTKWEAEQIVRASGLAATIFRPSLIYGKGDASTTQLATLLQPPLSWLSGGFLPIPGGKQATLCPVSVASVAESVVRSLGQSQAVGKTFDLCGDTTTLGDLALAVAHALGRQPTWVENNPDIILLSIPWLWLTRRKPILFPIPLPLCRLFAAVTERLLPRPPLTTDQITMLEEGQVGDSEPARQLLGFHTPDLSHGLAAYLAPRAGGAADRRP</sequence>
<name>A0A0R2RKL1_9BACT</name>
<dbReference type="AlphaFoldDB" id="A0A0R2RKL1"/>
<dbReference type="Pfam" id="PF13460">
    <property type="entry name" value="NAD_binding_10"/>
    <property type="match status" value="1"/>
</dbReference>
<protein>
    <recommendedName>
        <fullName evidence="1">NAD(P)-binding domain-containing protein</fullName>
    </recommendedName>
</protein>
<dbReference type="SUPFAM" id="SSF51735">
    <property type="entry name" value="NAD(P)-binding Rossmann-fold domains"/>
    <property type="match status" value="1"/>
</dbReference>
<dbReference type="InterPro" id="IPR036291">
    <property type="entry name" value="NAD(P)-bd_dom_sf"/>
</dbReference>
<dbReference type="PANTHER" id="PTHR12126:SF11">
    <property type="entry name" value="NADH DEHYDROGENASE [UBIQUINONE] 1 ALPHA SUBCOMPLEX SUBUNIT 9, MITOCHONDRIAL"/>
    <property type="match status" value="1"/>
</dbReference>
<dbReference type="InterPro" id="IPR051207">
    <property type="entry name" value="ComplexI_NDUFA9_subunit"/>
</dbReference>
<dbReference type="EMBL" id="LIBO01000006">
    <property type="protein sequence ID" value="KRO63141.1"/>
    <property type="molecule type" value="Genomic_DNA"/>
</dbReference>
<evidence type="ECO:0000313" key="3">
    <source>
        <dbReference type="Proteomes" id="UP000051269"/>
    </source>
</evidence>
<proteinExistence type="predicted"/>